<dbReference type="RefSeq" id="WP_211629459.1">
    <property type="nucleotide sequence ID" value="NZ_CP073100.1"/>
</dbReference>
<accession>A0A975G5L9</accession>
<organism evidence="2 3">
    <name type="scientific">Luteolibacter ambystomatis</name>
    <dbReference type="NCBI Taxonomy" id="2824561"/>
    <lineage>
        <taxon>Bacteria</taxon>
        <taxon>Pseudomonadati</taxon>
        <taxon>Verrucomicrobiota</taxon>
        <taxon>Verrucomicrobiia</taxon>
        <taxon>Verrucomicrobiales</taxon>
        <taxon>Verrucomicrobiaceae</taxon>
        <taxon>Luteolibacter</taxon>
    </lineage>
</organism>
<gene>
    <name evidence="2" type="ORF">KBB96_10995</name>
</gene>
<reference evidence="2" key="1">
    <citation type="submission" date="2021-04" db="EMBL/GenBank/DDBJ databases">
        <title>Luteolibacter sp. 32A isolated from the skin of an Anderson's salamander (Ambystoma andersonii).</title>
        <authorList>
            <person name="Spergser J."/>
            <person name="Busse H.-J."/>
        </authorList>
    </citation>
    <scope>NUCLEOTIDE SEQUENCE</scope>
    <source>
        <strain evidence="2">32A</strain>
    </source>
</reference>
<evidence type="ECO:0000256" key="1">
    <source>
        <dbReference type="SAM" id="MobiDB-lite"/>
    </source>
</evidence>
<proteinExistence type="predicted"/>
<name>A0A975G5L9_9BACT</name>
<evidence type="ECO:0000313" key="3">
    <source>
        <dbReference type="Proteomes" id="UP000676169"/>
    </source>
</evidence>
<feature type="compositionally biased region" description="Basic and acidic residues" evidence="1">
    <location>
        <begin position="33"/>
        <end position="55"/>
    </location>
</feature>
<evidence type="ECO:0000313" key="2">
    <source>
        <dbReference type="EMBL" id="QUE49398.1"/>
    </source>
</evidence>
<sequence>MKSKSIPSVENLTAHEQAAKKITSLRRKGIPCHLEDHPDRHGHHLEIVRDEKTDPDLPPMTGG</sequence>
<dbReference type="KEGG" id="lamb:KBB96_10995"/>
<dbReference type="Proteomes" id="UP000676169">
    <property type="component" value="Chromosome"/>
</dbReference>
<dbReference type="EMBL" id="CP073100">
    <property type="protein sequence ID" value="QUE49398.1"/>
    <property type="molecule type" value="Genomic_DNA"/>
</dbReference>
<dbReference type="AlphaFoldDB" id="A0A975G5L9"/>
<keyword evidence="3" id="KW-1185">Reference proteome</keyword>
<protein>
    <submittedName>
        <fullName evidence="2">Uncharacterized protein</fullName>
    </submittedName>
</protein>
<feature type="region of interest" description="Disordered" evidence="1">
    <location>
        <begin position="31"/>
        <end position="63"/>
    </location>
</feature>